<evidence type="ECO:0000259" key="2">
    <source>
        <dbReference type="PROSITE" id="PS50983"/>
    </source>
</evidence>
<gene>
    <name evidence="3" type="ORF">A3207_02200</name>
</gene>
<organism evidence="3 4">
    <name type="scientific">Candidatus Methanomassiliicoccus intestinalis</name>
    <dbReference type="NCBI Taxonomy" id="1406512"/>
    <lineage>
        <taxon>Archaea</taxon>
        <taxon>Methanobacteriati</taxon>
        <taxon>Thermoplasmatota</taxon>
        <taxon>Thermoplasmata</taxon>
        <taxon>Methanomassiliicoccales</taxon>
        <taxon>Methanomassiliicoccaceae</taxon>
        <taxon>Methanomassiliicoccus</taxon>
    </lineage>
</organism>
<dbReference type="Proteomes" id="UP000752814">
    <property type="component" value="Unassembled WGS sequence"/>
</dbReference>
<dbReference type="AlphaFoldDB" id="A0A8J8TFF0"/>
<accession>A0A8J8TFF0</accession>
<dbReference type="PANTHER" id="PTHR30535:SF34">
    <property type="entry name" value="MOLYBDATE-BINDING PROTEIN MOLA"/>
    <property type="match status" value="1"/>
</dbReference>
<reference evidence="3" key="1">
    <citation type="submission" date="2016-03" db="EMBL/GenBank/DDBJ databases">
        <authorList>
            <person name="Borrel G."/>
            <person name="Mccann A."/>
            <person name="O'Toole P.W."/>
        </authorList>
    </citation>
    <scope>NUCLEOTIDE SEQUENCE</scope>
    <source>
        <strain evidence="3">183</strain>
    </source>
</reference>
<evidence type="ECO:0000313" key="4">
    <source>
        <dbReference type="Proteomes" id="UP000752814"/>
    </source>
</evidence>
<dbReference type="PANTHER" id="PTHR30535">
    <property type="entry name" value="VITAMIN B12-BINDING PROTEIN"/>
    <property type="match status" value="1"/>
</dbReference>
<keyword evidence="1" id="KW-0732">Signal</keyword>
<dbReference type="InterPro" id="IPR050902">
    <property type="entry name" value="ABC_Transporter_SBP"/>
</dbReference>
<name>A0A8J8TFF0_9ARCH</name>
<feature type="domain" description="Fe/B12 periplasmic-binding" evidence="2">
    <location>
        <begin position="165"/>
        <end position="432"/>
    </location>
</feature>
<protein>
    <recommendedName>
        <fullName evidence="2">Fe/B12 periplasmic-binding domain-containing protein</fullName>
    </recommendedName>
</protein>
<dbReference type="SUPFAM" id="SSF53807">
    <property type="entry name" value="Helical backbone' metal receptor"/>
    <property type="match status" value="1"/>
</dbReference>
<dbReference type="NCBIfam" id="NF038402">
    <property type="entry name" value="TroA_like"/>
    <property type="match status" value="1"/>
</dbReference>
<dbReference type="PROSITE" id="PS50983">
    <property type="entry name" value="FE_B12_PBP"/>
    <property type="match status" value="1"/>
</dbReference>
<sequence>MEPTKVKLTASIIIAVLIIAALPFIGTTSMAEDDKEGLVIDFGYWDITWTETPLQDGMNGIELLEEVCSINNYELILSSDRSKVISINGQESLPDRPWTLFSLQEKQWVKVEASPLEVNVSDYTLLAWGRASDSEDLIPGVDATGFEYYGYGRNGASTVTGNQLRIVSLSPTITEMIVAAGGAELLVGTDLYSNYPDEIVEGQNSGDIEIVGGYTDPNYEKIVGLAPDLVFCDKGVGSHTHMADKLRKSGINCVVLYDTTGMDMVYNNLWIVSSALGYNETGNKVISYINNTIDTVTGIVGNEPDRKTFISLSTNNAPYTSGKSTYISDIISMVGGKNVFDDQSQTWVQVGIEAMHSKQPEVIILISETYVGTQEEYDKIISGLNDIWKDTPAYKNGEIYIFSGKAGDLLSRSGPRLGEATELIAKIIHPDQFIKKNSQDVVPKFFGDDYKQFLKYQYEVFI</sequence>
<dbReference type="Gene3D" id="3.40.50.1980">
    <property type="entry name" value="Nitrogenase molybdenum iron protein domain"/>
    <property type="match status" value="2"/>
</dbReference>
<dbReference type="InterPro" id="IPR002491">
    <property type="entry name" value="ABC_transptr_periplasmic_BD"/>
</dbReference>
<evidence type="ECO:0000313" key="3">
    <source>
        <dbReference type="EMBL" id="TQS84858.1"/>
    </source>
</evidence>
<evidence type="ECO:0000256" key="1">
    <source>
        <dbReference type="ARBA" id="ARBA00022729"/>
    </source>
</evidence>
<dbReference type="InterPro" id="IPR054828">
    <property type="entry name" value="Vit_B12_bind_prot"/>
</dbReference>
<dbReference type="GeneID" id="41323104"/>
<dbReference type="RefSeq" id="WP_020448574.1">
    <property type="nucleotide sequence ID" value="NZ_CAYAYE010000003.1"/>
</dbReference>
<comment type="caution">
    <text evidence="3">The sequence shown here is derived from an EMBL/GenBank/DDBJ whole genome shotgun (WGS) entry which is preliminary data.</text>
</comment>
<proteinExistence type="predicted"/>
<dbReference type="Pfam" id="PF01497">
    <property type="entry name" value="Peripla_BP_2"/>
    <property type="match status" value="1"/>
</dbReference>
<dbReference type="EMBL" id="LVVT01000001">
    <property type="protein sequence ID" value="TQS84858.1"/>
    <property type="molecule type" value="Genomic_DNA"/>
</dbReference>